<reference evidence="2 3" key="1">
    <citation type="submission" date="2023-10" db="EMBL/GenBank/DDBJ databases">
        <title>Virgibacillus halophilus 5B73C genome.</title>
        <authorList>
            <person name="Miliotis G."/>
            <person name="Sengupta P."/>
            <person name="Hameed A."/>
            <person name="Chuvochina M."/>
            <person name="Mcdonagh F."/>
            <person name="Simpson A.C."/>
            <person name="Singh N.K."/>
            <person name="Rekha P.D."/>
            <person name="Raman K."/>
            <person name="Hugenholtz P."/>
            <person name="Venkateswaran K."/>
        </authorList>
    </citation>
    <scope>NUCLEOTIDE SEQUENCE [LARGE SCALE GENOMIC DNA]</scope>
    <source>
        <strain evidence="2 3">5B73C</strain>
    </source>
</reference>
<evidence type="ECO:0000313" key="3">
    <source>
        <dbReference type="Proteomes" id="UP001281447"/>
    </source>
</evidence>
<evidence type="ECO:0000256" key="1">
    <source>
        <dbReference type="SAM" id="MobiDB-lite"/>
    </source>
</evidence>
<dbReference type="EMBL" id="JAWDIP010000003">
    <property type="protein sequence ID" value="MDY0394783.1"/>
    <property type="molecule type" value="Genomic_DNA"/>
</dbReference>
<accession>A0ABU5C7F6</accession>
<keyword evidence="3" id="KW-1185">Reference proteome</keyword>
<gene>
    <name evidence="2" type="ORF">RWE15_10355</name>
</gene>
<comment type="caution">
    <text evidence="2">The sequence shown here is derived from an EMBL/GenBank/DDBJ whole genome shotgun (WGS) entry which is preliminary data.</text>
</comment>
<proteinExistence type="predicted"/>
<protein>
    <submittedName>
        <fullName evidence="2">Uncharacterized protein</fullName>
    </submittedName>
</protein>
<organism evidence="2 3">
    <name type="scientific">Tigheibacillus halophilus</name>
    <dbReference type="NCBI Taxonomy" id="361280"/>
    <lineage>
        <taxon>Bacteria</taxon>
        <taxon>Bacillati</taxon>
        <taxon>Bacillota</taxon>
        <taxon>Bacilli</taxon>
        <taxon>Bacillales</taxon>
        <taxon>Bacillaceae</taxon>
        <taxon>Tigheibacillus</taxon>
    </lineage>
</organism>
<feature type="region of interest" description="Disordered" evidence="1">
    <location>
        <begin position="18"/>
        <end position="55"/>
    </location>
</feature>
<evidence type="ECO:0000313" key="2">
    <source>
        <dbReference type="EMBL" id="MDY0394783.1"/>
    </source>
</evidence>
<name>A0ABU5C7F6_9BACI</name>
<feature type="compositionally biased region" description="Basic and acidic residues" evidence="1">
    <location>
        <begin position="33"/>
        <end position="55"/>
    </location>
</feature>
<dbReference type="Proteomes" id="UP001281447">
    <property type="component" value="Unassembled WGS sequence"/>
</dbReference>
<sequence length="55" mass="6122">MIFSKKQADPLKLNLQFFAEGDEDPQNPPGDSGEDKGDDSPEKIELTADELKKED</sequence>